<accession>A0A857J9Z9</accession>
<gene>
    <name evidence="1" type="ORF">GT347_22805</name>
</gene>
<dbReference type="AlphaFoldDB" id="A0A857J9Z9"/>
<dbReference type="EMBL" id="CP047650">
    <property type="protein sequence ID" value="QHJ00558.1"/>
    <property type="molecule type" value="Genomic_DNA"/>
</dbReference>
<dbReference type="Proteomes" id="UP000464787">
    <property type="component" value="Chromosome"/>
</dbReference>
<proteinExistence type="predicted"/>
<dbReference type="KEGG" id="xyk:GT347_22805"/>
<protein>
    <submittedName>
        <fullName evidence="1">DUF3037 domain-containing protein</fullName>
    </submittedName>
</protein>
<organism evidence="1 2">
    <name type="scientific">Xylophilus rhododendri</name>
    <dbReference type="NCBI Taxonomy" id="2697032"/>
    <lineage>
        <taxon>Bacteria</taxon>
        <taxon>Pseudomonadati</taxon>
        <taxon>Pseudomonadota</taxon>
        <taxon>Betaproteobacteria</taxon>
        <taxon>Burkholderiales</taxon>
        <taxon>Xylophilus</taxon>
    </lineage>
</organism>
<evidence type="ECO:0000313" key="2">
    <source>
        <dbReference type="Proteomes" id="UP000464787"/>
    </source>
</evidence>
<dbReference type="RefSeq" id="WP_160554368.1">
    <property type="nucleotide sequence ID" value="NZ_CP047650.1"/>
</dbReference>
<dbReference type="Pfam" id="PF11236">
    <property type="entry name" value="DUF3037"/>
    <property type="match status" value="1"/>
</dbReference>
<reference evidence="1 2" key="1">
    <citation type="submission" date="2020-01" db="EMBL/GenBank/DDBJ databases">
        <title>Genome sequencing of strain KACC 21265.</title>
        <authorList>
            <person name="Heo J."/>
            <person name="Kim S.-J."/>
            <person name="Kim J.-S."/>
            <person name="Hong S.-B."/>
            <person name="Kwon S.-W."/>
        </authorList>
    </citation>
    <scope>NUCLEOTIDE SEQUENCE [LARGE SCALE GENOMIC DNA]</scope>
    <source>
        <strain evidence="1 2">KACC 21265</strain>
    </source>
</reference>
<dbReference type="InterPro" id="IPR021398">
    <property type="entry name" value="DUF3037"/>
</dbReference>
<sequence>MNRLPCQYALLRFRPFVETGEFANVGVVLIAPQARYFGFRLLKRVGRITHFFHQLDRRIYLDAREMMEKELRRFKDELDRTAFVTQAAPAPLADLLFSELTRTRDAMLQFDEPRMLLAHDPAEKLDDLFDCYVERNFAGREYQERLLETAMRKLLVRAELGPLYRPGKLGTADFTVNFPFVRTVRGEVDRVIKPLYLGQDEPTKLLTHGGQWVDRIRRLRKRGALPEKVLFTVFAPAAHTPPYLAFEEIRDDLRNAAVAVVADGDDTAILDFATQA</sequence>
<name>A0A857J9Z9_9BURK</name>
<keyword evidence="2" id="KW-1185">Reference proteome</keyword>
<evidence type="ECO:0000313" key="1">
    <source>
        <dbReference type="EMBL" id="QHJ00558.1"/>
    </source>
</evidence>